<feature type="compositionally biased region" description="Basic residues" evidence="1">
    <location>
        <begin position="18"/>
        <end position="34"/>
    </location>
</feature>
<dbReference type="EMBL" id="CAXAMN010027583">
    <property type="protein sequence ID" value="CAK9111613.1"/>
    <property type="molecule type" value="Genomic_DNA"/>
</dbReference>
<organism evidence="2 3">
    <name type="scientific">Durusdinium trenchii</name>
    <dbReference type="NCBI Taxonomy" id="1381693"/>
    <lineage>
        <taxon>Eukaryota</taxon>
        <taxon>Sar</taxon>
        <taxon>Alveolata</taxon>
        <taxon>Dinophyceae</taxon>
        <taxon>Suessiales</taxon>
        <taxon>Symbiodiniaceae</taxon>
        <taxon>Durusdinium</taxon>
    </lineage>
</organism>
<keyword evidence="3" id="KW-1185">Reference proteome</keyword>
<reference evidence="2 3" key="1">
    <citation type="submission" date="2024-02" db="EMBL/GenBank/DDBJ databases">
        <authorList>
            <person name="Chen Y."/>
            <person name="Shah S."/>
            <person name="Dougan E. K."/>
            <person name="Thang M."/>
            <person name="Chan C."/>
        </authorList>
    </citation>
    <scope>NUCLEOTIDE SEQUENCE [LARGE SCALE GENOMIC DNA]</scope>
</reference>
<gene>
    <name evidence="2" type="ORF">CCMP2556_LOCUS51791</name>
</gene>
<feature type="region of interest" description="Disordered" evidence="1">
    <location>
        <begin position="1"/>
        <end position="47"/>
    </location>
</feature>
<name>A0ABP0SGW8_9DINO</name>
<protein>
    <submittedName>
        <fullName evidence="2">Uncharacterized protein</fullName>
    </submittedName>
</protein>
<accession>A0ABP0SGW8</accession>
<evidence type="ECO:0000313" key="3">
    <source>
        <dbReference type="Proteomes" id="UP001642484"/>
    </source>
</evidence>
<sequence length="100" mass="11111">MPSHHSASMPPVHSAPPARRRRPRSARARRRAAPRQRSGLGGEAEARPVVEPFFFNNASTCSDQHPGRTTFVPRRSAGLGAMFRVKSDRTGERYGFVRPC</sequence>
<comment type="caution">
    <text evidence="2">The sequence shown here is derived from an EMBL/GenBank/DDBJ whole genome shotgun (WGS) entry which is preliminary data.</text>
</comment>
<evidence type="ECO:0000256" key="1">
    <source>
        <dbReference type="SAM" id="MobiDB-lite"/>
    </source>
</evidence>
<evidence type="ECO:0000313" key="2">
    <source>
        <dbReference type="EMBL" id="CAK9111613.1"/>
    </source>
</evidence>
<proteinExistence type="predicted"/>
<dbReference type="Proteomes" id="UP001642484">
    <property type="component" value="Unassembled WGS sequence"/>
</dbReference>